<evidence type="ECO:0000313" key="3">
    <source>
        <dbReference type="EMBL" id="MDP2538305.1"/>
    </source>
</evidence>
<feature type="transmembrane region" description="Helical" evidence="1">
    <location>
        <begin position="12"/>
        <end position="30"/>
    </location>
</feature>
<dbReference type="AlphaFoldDB" id="A0AA90PIP2"/>
<dbReference type="InterPro" id="IPR045584">
    <property type="entry name" value="Pilin-like"/>
</dbReference>
<keyword evidence="1" id="KW-1133">Transmembrane helix</keyword>
<dbReference type="EMBL" id="JAUPEV010000001">
    <property type="protein sequence ID" value="MDO7252438.1"/>
    <property type="molecule type" value="Genomic_DNA"/>
</dbReference>
<reference evidence="2" key="2">
    <citation type="submission" date="2023-07" db="EMBL/GenBank/DDBJ databases">
        <authorList>
            <person name="Aydin F."/>
            <person name="Tarhane S."/>
            <person name="Saticioglu I.B."/>
            <person name="Karakaya E."/>
            <person name="Abay S."/>
            <person name="Guran O."/>
            <person name="Bozkurt E."/>
            <person name="Uzum N."/>
            <person name="Olgun K."/>
            <person name="Jablonski D."/>
        </authorList>
    </citation>
    <scope>NUCLEOTIDE SEQUENCE</scope>
    <source>
        <strain evidence="2">Faydin-H75</strain>
    </source>
</reference>
<dbReference type="NCBIfam" id="TIGR02532">
    <property type="entry name" value="IV_pilin_GFxxxE"/>
    <property type="match status" value="1"/>
</dbReference>
<dbReference type="InterPro" id="IPR012902">
    <property type="entry name" value="N_methyl_site"/>
</dbReference>
<evidence type="ECO:0000313" key="5">
    <source>
        <dbReference type="Proteomes" id="UP001240777"/>
    </source>
</evidence>
<dbReference type="Pfam" id="PF07963">
    <property type="entry name" value="N_methyl"/>
    <property type="match status" value="1"/>
</dbReference>
<keyword evidence="1" id="KW-0812">Transmembrane</keyword>
<dbReference type="Proteomes" id="UP001177258">
    <property type="component" value="Unassembled WGS sequence"/>
</dbReference>
<keyword evidence="1" id="KW-0472">Membrane</keyword>
<dbReference type="Proteomes" id="UP001240777">
    <property type="component" value="Unassembled WGS sequence"/>
</dbReference>
<organism evidence="3 4">
    <name type="scientific">Helicobacter cappadocius</name>
    <dbReference type="NCBI Taxonomy" id="3063998"/>
    <lineage>
        <taxon>Bacteria</taxon>
        <taxon>Pseudomonadati</taxon>
        <taxon>Campylobacterota</taxon>
        <taxon>Epsilonproteobacteria</taxon>
        <taxon>Campylobacterales</taxon>
        <taxon>Helicobacteraceae</taxon>
        <taxon>Helicobacter</taxon>
    </lineage>
</organism>
<dbReference type="Gene3D" id="3.30.700.10">
    <property type="entry name" value="Glycoprotein, Type 4 Pilin"/>
    <property type="match status" value="1"/>
</dbReference>
<keyword evidence="5" id="KW-1185">Reference proteome</keyword>
<gene>
    <name evidence="2" type="ORF">Q5I04_00700</name>
    <name evidence="3" type="ORF">Q5I06_00700</name>
</gene>
<reference evidence="3 5" key="1">
    <citation type="submission" date="2023-07" db="EMBL/GenBank/DDBJ databases">
        <title>Unpublished Manusciprt.</title>
        <authorList>
            <person name="Aydin F."/>
            <person name="Tarhane S."/>
            <person name="Saticioglu I.B."/>
            <person name="Karakaya E."/>
            <person name="Abay S."/>
            <person name="Guran O."/>
            <person name="Bozkurt E."/>
            <person name="Uzum N."/>
            <person name="Olgun K."/>
            <person name="Jablonski D."/>
        </authorList>
    </citation>
    <scope>NUCLEOTIDE SEQUENCE</scope>
    <source>
        <strain evidence="5">faydin-H75</strain>
        <strain evidence="3">Faydin-H76</strain>
    </source>
</reference>
<dbReference type="EMBL" id="JAUYZK010000001">
    <property type="protein sequence ID" value="MDP2538305.1"/>
    <property type="molecule type" value="Genomic_DNA"/>
</dbReference>
<dbReference type="RefSeq" id="WP_305516279.1">
    <property type="nucleotide sequence ID" value="NZ_JAUPEV010000001.1"/>
</dbReference>
<evidence type="ECO:0000256" key="1">
    <source>
        <dbReference type="SAM" id="Phobius"/>
    </source>
</evidence>
<name>A0AA90PIP2_9HELI</name>
<reference evidence="2 4" key="3">
    <citation type="journal article" date="2024" name="Syst. Appl. Microbiol.">
        <title>Helicobacter cappadocius sp. nov., from lizards: The first psychrotrophic Helicobacter species.</title>
        <authorList>
            <person name="Aydin F."/>
            <person name="Tarhane S."/>
            <person name="Karakaya E."/>
            <person name="Abay S."/>
            <person name="Kayman T."/>
            <person name="Guran O."/>
            <person name="Bozkurt E."/>
            <person name="Uzum N."/>
            <person name="Avci A."/>
            <person name="Olgun K."/>
            <person name="Jablonski D."/>
            <person name="Guran C."/>
            <person name="Burcin Saticioglu I."/>
        </authorList>
    </citation>
    <scope>NUCLEOTIDE SEQUENCE [LARGE SCALE GENOMIC DNA]</scope>
    <source>
        <strain evidence="2">Faydin-H75</strain>
        <strain evidence="4">faydin-H76</strain>
    </source>
</reference>
<evidence type="ECO:0000313" key="2">
    <source>
        <dbReference type="EMBL" id="MDO7252438.1"/>
    </source>
</evidence>
<dbReference type="SUPFAM" id="SSF54523">
    <property type="entry name" value="Pili subunits"/>
    <property type="match status" value="1"/>
</dbReference>
<protein>
    <submittedName>
        <fullName evidence="3">Type II secretion system protein</fullName>
    </submittedName>
</protein>
<evidence type="ECO:0000313" key="4">
    <source>
        <dbReference type="Proteomes" id="UP001177258"/>
    </source>
</evidence>
<sequence>MRKIEMQSAFSLLEMVISIVILGILAFLALPQKTHQLSRATNTLLEHILYTRHLALNDNQLYTHINQTQFLTDKFKSIDPQGLIDETPMWQIQFHLNGKYTMFSYSIYIDTPRFSLTTHYDGRPMSGDIVALQGSDRRCLSGYNNTNISDECKNNSSVFVRLNEAYGIDEFNISADSFCEIALGMRIYFDRFGVPYCTRSKIKLTKPFRITLKKNKSTKTICVLPVTGYAFISKTGNC</sequence>
<accession>A0AA90PIP2</accession>
<comment type="caution">
    <text evidence="3">The sequence shown here is derived from an EMBL/GenBank/DDBJ whole genome shotgun (WGS) entry which is preliminary data.</text>
</comment>
<proteinExistence type="predicted"/>